<dbReference type="AlphaFoldDB" id="A0A426DLT0"/>
<accession>A0A426DLT0</accession>
<name>A0A426DLT0_9FIRM</name>
<dbReference type="EMBL" id="RHJS01000002">
    <property type="protein sequence ID" value="RRK33719.1"/>
    <property type="molecule type" value="Genomic_DNA"/>
</dbReference>
<reference evidence="1" key="1">
    <citation type="submission" date="2018-10" db="EMBL/GenBank/DDBJ databases">
        <title>Schaedlerella arabinophila gen. nov. sp. nov., isolated from the mouse intestinal tract and comparative analysis with the genome of the closely related altered Schaedler flora strain ASF502.</title>
        <authorList>
            <person name="Miyake S."/>
            <person name="Soh M."/>
            <person name="Seedorf H."/>
        </authorList>
    </citation>
    <scope>NUCLEOTIDE SEQUENCE [LARGE SCALE GENOMIC DNA]</scope>
    <source>
        <strain evidence="1">DSM 106076</strain>
    </source>
</reference>
<gene>
    <name evidence="1" type="ORF">EBB54_21925</name>
</gene>
<dbReference type="RefSeq" id="WP_125128933.1">
    <property type="nucleotide sequence ID" value="NZ_RHJS01000002.1"/>
</dbReference>
<evidence type="ECO:0000313" key="2">
    <source>
        <dbReference type="Proteomes" id="UP000274920"/>
    </source>
</evidence>
<keyword evidence="2" id="KW-1185">Reference proteome</keyword>
<organism evidence="1 2">
    <name type="scientific">Schaedlerella arabinosiphila</name>
    <dbReference type="NCBI Taxonomy" id="2044587"/>
    <lineage>
        <taxon>Bacteria</taxon>
        <taxon>Bacillati</taxon>
        <taxon>Bacillota</taxon>
        <taxon>Clostridia</taxon>
        <taxon>Lachnospirales</taxon>
        <taxon>Lachnospiraceae</taxon>
        <taxon>Schaedlerella</taxon>
    </lineage>
</organism>
<proteinExistence type="predicted"/>
<sequence length="70" mass="7868">MNLADGTEYSWTSLKHMSENSAYIWARGEDITVTFKDGDGTEGSIDLRFFEDHGLWRADEKDLPKGAVGK</sequence>
<dbReference type="Proteomes" id="UP000274920">
    <property type="component" value="Unassembled WGS sequence"/>
</dbReference>
<evidence type="ECO:0000313" key="1">
    <source>
        <dbReference type="EMBL" id="RRK33719.1"/>
    </source>
</evidence>
<comment type="caution">
    <text evidence="1">The sequence shown here is derived from an EMBL/GenBank/DDBJ whole genome shotgun (WGS) entry which is preliminary data.</text>
</comment>
<protein>
    <submittedName>
        <fullName evidence="1">Uncharacterized protein</fullName>
    </submittedName>
</protein>